<accession>A0AAN8LIC2</accession>
<protein>
    <submittedName>
        <fullName evidence="1">Uncharacterized protein</fullName>
    </submittedName>
</protein>
<organism evidence="1 2">
    <name type="scientific">Coregonus suidteri</name>
    <dbReference type="NCBI Taxonomy" id="861788"/>
    <lineage>
        <taxon>Eukaryota</taxon>
        <taxon>Metazoa</taxon>
        <taxon>Chordata</taxon>
        <taxon>Craniata</taxon>
        <taxon>Vertebrata</taxon>
        <taxon>Euteleostomi</taxon>
        <taxon>Actinopterygii</taxon>
        <taxon>Neopterygii</taxon>
        <taxon>Teleostei</taxon>
        <taxon>Protacanthopterygii</taxon>
        <taxon>Salmoniformes</taxon>
        <taxon>Salmonidae</taxon>
        <taxon>Coregoninae</taxon>
        <taxon>Coregonus</taxon>
    </lineage>
</organism>
<dbReference type="AlphaFoldDB" id="A0AAN8LIC2"/>
<comment type="caution">
    <text evidence="1">The sequence shown here is derived from an EMBL/GenBank/DDBJ whole genome shotgun (WGS) entry which is preliminary data.</text>
</comment>
<feature type="non-terminal residue" evidence="1">
    <location>
        <position position="1"/>
    </location>
</feature>
<proteinExistence type="predicted"/>
<reference evidence="1 2" key="1">
    <citation type="submission" date="2021-04" db="EMBL/GenBank/DDBJ databases">
        <authorList>
            <person name="De Guttry C."/>
            <person name="Zahm M."/>
            <person name="Klopp C."/>
            <person name="Cabau C."/>
            <person name="Louis A."/>
            <person name="Berthelot C."/>
            <person name="Parey E."/>
            <person name="Roest Crollius H."/>
            <person name="Montfort J."/>
            <person name="Robinson-Rechavi M."/>
            <person name="Bucao C."/>
            <person name="Bouchez O."/>
            <person name="Gislard M."/>
            <person name="Lluch J."/>
            <person name="Milhes M."/>
            <person name="Lampietro C."/>
            <person name="Lopez Roques C."/>
            <person name="Donnadieu C."/>
            <person name="Braasch I."/>
            <person name="Desvignes T."/>
            <person name="Postlethwait J."/>
            <person name="Bobe J."/>
            <person name="Wedekind C."/>
            <person name="Guiguen Y."/>
        </authorList>
    </citation>
    <scope>NUCLEOTIDE SEQUENCE [LARGE SCALE GENOMIC DNA]</scope>
    <source>
        <strain evidence="1">Cs_M1</strain>
        <tissue evidence="1">Blood</tissue>
    </source>
</reference>
<gene>
    <name evidence="1" type="ORF">J4Q44_G00294190</name>
</gene>
<dbReference type="Proteomes" id="UP001356427">
    <property type="component" value="Unassembled WGS sequence"/>
</dbReference>
<keyword evidence="2" id="KW-1185">Reference proteome</keyword>
<name>A0AAN8LIC2_9TELE</name>
<sequence length="216" mass="23504">WLSDGSPSSSFFLLESVLSRALGDLSRFIPCNVTMGEASGDMLFSWRRTDGGHHTAPEDHLLVLDCYMVYKRHLCNLTCCQGIASLTRGCLAVRSSSSPGGRGRLLVLHLGLFRGGTPLGEGVVLSRLEVRDGSLSRPWFSEPTVVSGGEGWFSERTVVSSTFNAASRRALVSLAWDGSKLSAVWMSWRMKLAKLSPSAFGSTFLTCKTQANKTHK</sequence>
<evidence type="ECO:0000313" key="2">
    <source>
        <dbReference type="Proteomes" id="UP001356427"/>
    </source>
</evidence>
<evidence type="ECO:0000313" key="1">
    <source>
        <dbReference type="EMBL" id="KAK6301321.1"/>
    </source>
</evidence>
<dbReference type="EMBL" id="JAGTTL010000027">
    <property type="protein sequence ID" value="KAK6301321.1"/>
    <property type="molecule type" value="Genomic_DNA"/>
</dbReference>